<reference evidence="3" key="1">
    <citation type="submission" date="2016-12" db="EMBL/GenBank/DDBJ databases">
        <title>The genomes of Aspergillus section Nigri reveals drivers in fungal speciation.</title>
        <authorList>
            <consortium name="DOE Joint Genome Institute"/>
            <person name="Vesth T.C."/>
            <person name="Nybo J."/>
            <person name="Theobald S."/>
            <person name="Brandl J."/>
            <person name="Frisvad J.C."/>
            <person name="Nielsen K.F."/>
            <person name="Lyhne E.K."/>
            <person name="Kogle M.E."/>
            <person name="Kuo A."/>
            <person name="Riley R."/>
            <person name="Clum A."/>
            <person name="Nolan M."/>
            <person name="Lipzen A."/>
            <person name="Salamov A."/>
            <person name="Henrissat B."/>
            <person name="Wiebenga A."/>
            <person name="De vries R.P."/>
            <person name="Grigoriev I.V."/>
            <person name="Mortensen U.H."/>
            <person name="Andersen M.R."/>
            <person name="Baker S.E."/>
        </authorList>
    </citation>
    <scope>NUCLEOTIDE SEQUENCE</scope>
    <source>
        <strain evidence="3">CBS 122712</strain>
    </source>
</reference>
<evidence type="ECO:0000256" key="1">
    <source>
        <dbReference type="SAM" id="SignalP"/>
    </source>
</evidence>
<name>A0A317UT35_ASPEC</name>
<dbReference type="AlphaFoldDB" id="A0A317UT35"/>
<dbReference type="SUPFAM" id="SSF53474">
    <property type="entry name" value="alpha/beta-Hydrolases"/>
    <property type="match status" value="1"/>
</dbReference>
<dbReference type="GO" id="GO:0016787">
    <property type="term" value="F:hydrolase activity"/>
    <property type="evidence" value="ECO:0007669"/>
    <property type="project" value="UniProtKB-KW"/>
</dbReference>
<dbReference type="Gene3D" id="3.40.50.1820">
    <property type="entry name" value="alpha/beta hydrolase"/>
    <property type="match status" value="1"/>
</dbReference>
<dbReference type="VEuPathDB" id="FungiDB:BO83DRAFT_420517"/>
<evidence type="ECO:0000259" key="2">
    <source>
        <dbReference type="Pfam" id="PF00135"/>
    </source>
</evidence>
<dbReference type="GeneID" id="37056902"/>
<dbReference type="InterPro" id="IPR029058">
    <property type="entry name" value="AB_hydrolase_fold"/>
</dbReference>
<dbReference type="InterPro" id="IPR019819">
    <property type="entry name" value="Carboxylesterase_B_CS"/>
</dbReference>
<feature type="signal peptide" evidence="1">
    <location>
        <begin position="1"/>
        <end position="22"/>
    </location>
</feature>
<dbReference type="InterPro" id="IPR050309">
    <property type="entry name" value="Type-B_Carboxylest/Lipase"/>
</dbReference>
<evidence type="ECO:0000313" key="3">
    <source>
        <dbReference type="EMBL" id="PWY64456.1"/>
    </source>
</evidence>
<organism evidence="3 4">
    <name type="scientific">Aspergillus eucalypticola (strain CBS 122712 / IBT 29274)</name>
    <dbReference type="NCBI Taxonomy" id="1448314"/>
    <lineage>
        <taxon>Eukaryota</taxon>
        <taxon>Fungi</taxon>
        <taxon>Dikarya</taxon>
        <taxon>Ascomycota</taxon>
        <taxon>Pezizomycotina</taxon>
        <taxon>Eurotiomycetes</taxon>
        <taxon>Eurotiomycetidae</taxon>
        <taxon>Eurotiales</taxon>
        <taxon>Aspergillaceae</taxon>
        <taxon>Aspergillus</taxon>
        <taxon>Aspergillus subgen. Circumdati</taxon>
    </lineage>
</organism>
<proteinExistence type="predicted"/>
<accession>A0A317UT35</accession>
<protein>
    <submittedName>
        <fullName evidence="3">Alpha/beta-hydrolase</fullName>
    </submittedName>
</protein>
<dbReference type="PANTHER" id="PTHR11559">
    <property type="entry name" value="CARBOXYLESTERASE"/>
    <property type="match status" value="1"/>
</dbReference>
<sequence>MKTIQQILPSLGVLSLLSVVNASLYNEIIEVPGGQVTGASAFNESSAPSYIPNWRNISTWKGIPYAGDPSSENRWKPPQPVEPWNGTLKATSFGLTCPSDSTGDDIGEDCLTINIWSPATSPNAGLPVMIWSYAGGEGSSSSIYDGAGMAGKGVVFVSYNYRVGPLAWLALPELAEESANNATSNYGLLDGTKALKWVYENIASFGGDPESIVLAGHSFGSGMSYHLMNSFETKGLIKGVIAMSGIKDPYDPNIWGYGSDYRNLTWATNFSTTYAASLNATNVADLRALSLEDILSGTGTSELIGFDPVLNYHSIPNTYLESVENGAPNNVPVMVGNAYDEDGISLSTNYTVAEYESLLDSTYGPYAKELLAHYPANTTAEATTNYFNLLRGGYCTSTWSWAERFSKSSDKDLFFYLWNHVPPGELGATHGSEVPYALGNLYAQTSYNYTDVDYAVADLMSSYWANFVKTRNPNQGGSFTNTTGTLPYWSANVPAENSNFWVGSGWKQVPVAAEAIMQLQLEYFKWATPVAF</sequence>
<dbReference type="Pfam" id="PF00135">
    <property type="entry name" value="COesterase"/>
    <property type="match status" value="1"/>
</dbReference>
<feature type="chain" id="PRO_5016313038" evidence="1">
    <location>
        <begin position="23"/>
        <end position="532"/>
    </location>
</feature>
<dbReference type="OrthoDB" id="408631at2759"/>
<comment type="caution">
    <text evidence="3">The sequence shown here is derived from an EMBL/GenBank/DDBJ whole genome shotgun (WGS) entry which is preliminary data.</text>
</comment>
<dbReference type="InterPro" id="IPR002018">
    <property type="entry name" value="CarbesteraseB"/>
</dbReference>
<keyword evidence="4" id="KW-1185">Reference proteome</keyword>
<feature type="domain" description="Carboxylesterase type B" evidence="2">
    <location>
        <begin position="27"/>
        <end position="492"/>
    </location>
</feature>
<dbReference type="EMBL" id="MSFU01000031">
    <property type="protein sequence ID" value="PWY64456.1"/>
    <property type="molecule type" value="Genomic_DNA"/>
</dbReference>
<keyword evidence="1" id="KW-0732">Signal</keyword>
<gene>
    <name evidence="3" type="ORF">BO83DRAFT_420517</name>
</gene>
<dbReference type="Proteomes" id="UP000246171">
    <property type="component" value="Unassembled WGS sequence"/>
</dbReference>
<dbReference type="RefSeq" id="XP_025383927.1">
    <property type="nucleotide sequence ID" value="XM_025534940.1"/>
</dbReference>
<evidence type="ECO:0000313" key="4">
    <source>
        <dbReference type="Proteomes" id="UP000246171"/>
    </source>
</evidence>
<dbReference type="PROSITE" id="PS00941">
    <property type="entry name" value="CARBOXYLESTERASE_B_2"/>
    <property type="match status" value="1"/>
</dbReference>